<reference evidence="2" key="1">
    <citation type="submission" date="2012-04" db="EMBL/GenBank/DDBJ databases">
        <title>The Genome Sequence of Loa loa.</title>
        <authorList>
            <consortium name="The Broad Institute Genome Sequencing Platform"/>
            <consortium name="Broad Institute Genome Sequencing Center for Infectious Disease"/>
            <person name="Nutman T.B."/>
            <person name="Fink D.L."/>
            <person name="Russ C."/>
            <person name="Young S."/>
            <person name="Zeng Q."/>
            <person name="Gargeya S."/>
            <person name="Alvarado L."/>
            <person name="Berlin A."/>
            <person name="Chapman S.B."/>
            <person name="Chen Z."/>
            <person name="Freedman E."/>
            <person name="Gellesch M."/>
            <person name="Goldberg J."/>
            <person name="Griggs A."/>
            <person name="Gujja S."/>
            <person name="Heilman E.R."/>
            <person name="Heiman D."/>
            <person name="Howarth C."/>
            <person name="Mehta T."/>
            <person name="Neiman D."/>
            <person name="Pearson M."/>
            <person name="Roberts A."/>
            <person name="Saif S."/>
            <person name="Shea T."/>
            <person name="Shenoy N."/>
            <person name="Sisk P."/>
            <person name="Stolte C."/>
            <person name="Sykes S."/>
            <person name="White J."/>
            <person name="Yandava C."/>
            <person name="Haas B."/>
            <person name="Henn M.R."/>
            <person name="Nusbaum C."/>
            <person name="Birren B."/>
        </authorList>
    </citation>
    <scope>NUCLEOTIDE SEQUENCE [LARGE SCALE GENOMIC DNA]</scope>
</reference>
<evidence type="ECO:0000313" key="2">
    <source>
        <dbReference type="Proteomes" id="UP000095285"/>
    </source>
</evidence>
<dbReference type="Proteomes" id="UP000095285">
    <property type="component" value="Unassembled WGS sequence"/>
</dbReference>
<evidence type="ECO:0000313" key="3">
    <source>
        <dbReference type="WBParaSite" id="EN70_10180"/>
    </source>
</evidence>
<feature type="region of interest" description="Disordered" evidence="1">
    <location>
        <begin position="57"/>
        <end position="83"/>
    </location>
</feature>
<protein>
    <submittedName>
        <fullName evidence="3 4">C2H2-type domain-containing protein</fullName>
    </submittedName>
</protein>
<keyword evidence="2" id="KW-1185">Reference proteome</keyword>
<sequence>MEGEFVNASGIGPNLPNLADLKKYLREEKPLYFQVLEQYLRNAANVINNLTARLERSDHQDDGEEGAEVPRAGLFRRASPPLRREQQEVLHELLEREQEMERQRENEERLALQLLEQQQENEDQEMMEPVSALVYDEEGEERLAEWRQVPHEPSPYGESVNMVPRAQAAVTERREMEEVREIVLRSRTVRVPVAMQRGREVEPASPEAFHVPVVEGLPAQYQELLVVPEIDPYTVIRNADGSVIIECGICPKEFGTLKGWRIHAAKMHRQNGFCQKCGHFIEMPHVRSAEEVAATMELHSLEWCPMATKATMNERAVKRRRLELAGRNDEAAHYFIPANLYFLFQARNNDTFLPLMAKLMKDAAIAIPTSSISSRSSINVLFTQ</sequence>
<name>A0A1I7V6B2_LOALO</name>
<dbReference type="AlphaFoldDB" id="A0A1I7V6B2"/>
<proteinExistence type="predicted"/>
<evidence type="ECO:0000313" key="4">
    <source>
        <dbReference type="WBParaSite" id="EN70_10353"/>
    </source>
</evidence>
<accession>A0A1I7V6B2</accession>
<dbReference type="WBParaSite" id="EN70_10353">
    <property type="protein sequence ID" value="EN70_10353"/>
    <property type="gene ID" value="EN70_10353"/>
</dbReference>
<gene>
    <name evidence="3 4" type="primary">LOAG_15417</name>
</gene>
<evidence type="ECO:0000256" key="1">
    <source>
        <dbReference type="SAM" id="MobiDB-lite"/>
    </source>
</evidence>
<dbReference type="InParanoid" id="A0A1I7V6B2"/>
<dbReference type="WBParaSite" id="EN70_10180">
    <property type="protein sequence ID" value="EN70_10180"/>
    <property type="gene ID" value="EN70_10180"/>
</dbReference>
<organism evidence="2 4">
    <name type="scientific">Loa loa</name>
    <name type="common">Eye worm</name>
    <name type="synonym">Filaria loa</name>
    <dbReference type="NCBI Taxonomy" id="7209"/>
    <lineage>
        <taxon>Eukaryota</taxon>
        <taxon>Metazoa</taxon>
        <taxon>Ecdysozoa</taxon>
        <taxon>Nematoda</taxon>
        <taxon>Chromadorea</taxon>
        <taxon>Rhabditida</taxon>
        <taxon>Spirurina</taxon>
        <taxon>Spiruromorpha</taxon>
        <taxon>Filarioidea</taxon>
        <taxon>Onchocercidae</taxon>
        <taxon>Loa</taxon>
    </lineage>
</organism>
<reference evidence="3 4" key="2">
    <citation type="submission" date="2016-11" db="UniProtKB">
        <authorList>
            <consortium name="WormBaseParasite"/>
        </authorList>
    </citation>
    <scope>IDENTIFICATION</scope>
</reference>